<accession>A0A565BYL7</accession>
<name>A0A565BYL7_9BRAS</name>
<protein>
    <recommendedName>
        <fullName evidence="2">DUF4378 domain-containing protein</fullName>
    </recommendedName>
</protein>
<dbReference type="Pfam" id="PF14309">
    <property type="entry name" value="DUF4378"/>
    <property type="match status" value="1"/>
</dbReference>
<evidence type="ECO:0000259" key="2">
    <source>
        <dbReference type="Pfam" id="PF14309"/>
    </source>
</evidence>
<dbReference type="EMBL" id="CABITT030000005">
    <property type="protein sequence ID" value="VVB06492.1"/>
    <property type="molecule type" value="Genomic_DNA"/>
</dbReference>
<dbReference type="OrthoDB" id="770239at2759"/>
<comment type="caution">
    <text evidence="3">The sequence shown here is derived from an EMBL/GenBank/DDBJ whole genome shotgun (WGS) entry which is preliminary data.</text>
</comment>
<dbReference type="PANTHER" id="PTHR47212">
    <property type="entry name" value="ADHESIN-LIKE PROTEIN, PUTATIVE (DUF3741)-RELATED"/>
    <property type="match status" value="1"/>
</dbReference>
<feature type="region of interest" description="Disordered" evidence="1">
    <location>
        <begin position="401"/>
        <end position="421"/>
    </location>
</feature>
<organism evidence="3 4">
    <name type="scientific">Arabis nemorensis</name>
    <dbReference type="NCBI Taxonomy" id="586526"/>
    <lineage>
        <taxon>Eukaryota</taxon>
        <taxon>Viridiplantae</taxon>
        <taxon>Streptophyta</taxon>
        <taxon>Embryophyta</taxon>
        <taxon>Tracheophyta</taxon>
        <taxon>Spermatophyta</taxon>
        <taxon>Magnoliopsida</taxon>
        <taxon>eudicotyledons</taxon>
        <taxon>Gunneridae</taxon>
        <taxon>Pentapetalae</taxon>
        <taxon>rosids</taxon>
        <taxon>malvids</taxon>
        <taxon>Brassicales</taxon>
        <taxon>Brassicaceae</taxon>
        <taxon>Arabideae</taxon>
        <taxon>Arabis</taxon>
    </lineage>
</organism>
<keyword evidence="4" id="KW-1185">Reference proteome</keyword>
<feature type="domain" description="DUF4378" evidence="2">
    <location>
        <begin position="498"/>
        <end position="646"/>
    </location>
</feature>
<feature type="compositionally biased region" description="Basic and acidic residues" evidence="1">
    <location>
        <begin position="347"/>
        <end position="366"/>
    </location>
</feature>
<evidence type="ECO:0000313" key="3">
    <source>
        <dbReference type="EMBL" id="VVB06492.1"/>
    </source>
</evidence>
<dbReference type="AlphaFoldDB" id="A0A565BYL7"/>
<evidence type="ECO:0000313" key="4">
    <source>
        <dbReference type="Proteomes" id="UP000489600"/>
    </source>
</evidence>
<proteinExistence type="predicted"/>
<feature type="region of interest" description="Disordered" evidence="1">
    <location>
        <begin position="347"/>
        <end position="378"/>
    </location>
</feature>
<evidence type="ECO:0000256" key="1">
    <source>
        <dbReference type="SAM" id="MobiDB-lite"/>
    </source>
</evidence>
<sequence>MDQKRGSKRLTGSNEKQLTCSCDSSQEELLSKKDIDVSIVGDESEEKFSEIIKRLIAQKEGEIQTCKDLLEAFHVLSCEEESFMKKISLEDAQRLGDSKRVEEEKAQVVSKQEAVIVPKKKSKFFSRKWKSEERRTIVVLKPGPNSLELDSSSGPCSKGNKSKNGRAFSRFLIGLIKRRLHSAVGKKSCDDTVDKSQSCCVQEEIESKSEKHVLDEEEPFFNEGVSVADKEVTVRTSEDSKKIMSGLYIAAKKHLSEMLANGDIDVNLPDKEVPRILGKILSLPEFSSPAESPRLIPRDDLVSCLSPQSQTTEKPKILQCSSCTNGPTDEEDSDKDDETLFTIDVSVPRDDEKETKNIDKEERTEIDPLSESCSSSVSQQVEYVDEDVLECREEDRDKQLLKKEISNQVHSPSSPPSSSVRMNQCKETAIEVQGELSPVSVLEPPFTDDESSPTTSTRFSSAEMRIQPLCIRFDEADSPKPVKGYNVNTSMDDKELTLAYIEAVVKSSGLSWEELLKRPFYSEQILEQELTDDIVFCSTQLCDNKNLLFDCINEVLLDFCGNELIPGPWISFVKPEVQLISDTEIAAKVAQEGVYWHLLPLPSPHTLDQIVRKDMAKTGSWMDPRFDIGCITSGTSEMILDDLVEEIIRSCIDMVQAGPMQDQNSNNL</sequence>
<dbReference type="Proteomes" id="UP000489600">
    <property type="component" value="Unassembled WGS sequence"/>
</dbReference>
<dbReference type="InterPro" id="IPR025486">
    <property type="entry name" value="DUF4378"/>
</dbReference>
<gene>
    <name evidence="3" type="ORF">ANE_LOCUS16936</name>
</gene>
<reference evidence="3" key="1">
    <citation type="submission" date="2019-07" db="EMBL/GenBank/DDBJ databases">
        <authorList>
            <person name="Dittberner H."/>
        </authorList>
    </citation>
    <scope>NUCLEOTIDE SEQUENCE [LARGE SCALE GENOMIC DNA]</scope>
</reference>
<dbReference type="PANTHER" id="PTHR47212:SF6">
    <property type="entry name" value="PHOSPHATIDYLINOSITOL N-ACETYGLUCOSAMINLYTRANSFERASE SUBUNIT P-LIKE PROTEIN"/>
    <property type="match status" value="1"/>
</dbReference>